<dbReference type="CDD" id="cd06822">
    <property type="entry name" value="PLPDE_III_YBL036c_euk"/>
    <property type="match status" value="1"/>
</dbReference>
<dbReference type="Gene3D" id="3.20.20.10">
    <property type="entry name" value="Alanine racemase"/>
    <property type="match status" value="1"/>
</dbReference>
<dbReference type="InterPro" id="IPR029066">
    <property type="entry name" value="PLP-binding_barrel"/>
</dbReference>
<evidence type="ECO:0000256" key="4">
    <source>
        <dbReference type="RuleBase" id="RU004514"/>
    </source>
</evidence>
<dbReference type="InterPro" id="IPR001608">
    <property type="entry name" value="Ala_racemase_N"/>
</dbReference>
<comment type="cofactor">
    <cofactor evidence="3">
        <name>pyridoxal 5'-phosphate</name>
        <dbReference type="ChEBI" id="CHEBI:597326"/>
    </cofactor>
</comment>
<evidence type="ECO:0000313" key="6">
    <source>
        <dbReference type="EMBL" id="EEB06358.1"/>
    </source>
</evidence>
<dbReference type="GO" id="GO:0030170">
    <property type="term" value="F:pyridoxal phosphate binding"/>
    <property type="evidence" value="ECO:0000318"/>
    <property type="project" value="GO_Central"/>
</dbReference>
<keyword evidence="1 2" id="KW-0663">Pyridoxal phosphate</keyword>
<comment type="function">
    <text evidence="2">Pyridoxal 5'-phosphate (PLP)-binding protein, which may be involved in intracellular homeostatic regulation of pyridoxal 5'-phosphate (PLP), the active form of vitamin B6.</text>
</comment>
<dbReference type="PANTHER" id="PTHR10146:SF14">
    <property type="entry name" value="PYRIDOXAL PHOSPHATE HOMEOSTASIS PROTEIN"/>
    <property type="match status" value="1"/>
</dbReference>
<gene>
    <name evidence="6" type="ORF">SJAG_05230</name>
</gene>
<organism evidence="6 7">
    <name type="scientific">Schizosaccharomyces japonicus (strain yFS275 / FY16936)</name>
    <name type="common">Fission yeast</name>
    <dbReference type="NCBI Taxonomy" id="402676"/>
    <lineage>
        <taxon>Eukaryota</taxon>
        <taxon>Fungi</taxon>
        <taxon>Dikarya</taxon>
        <taxon>Ascomycota</taxon>
        <taxon>Taphrinomycotina</taxon>
        <taxon>Schizosaccharomycetes</taxon>
        <taxon>Schizosaccharomycetales</taxon>
        <taxon>Schizosaccharomycetaceae</taxon>
        <taxon>Schizosaccharomyces</taxon>
    </lineage>
</organism>
<dbReference type="OrthoDB" id="10264196at2759"/>
<keyword evidence="7" id="KW-1185">Reference proteome</keyword>
<evidence type="ECO:0000256" key="2">
    <source>
        <dbReference type="HAMAP-Rule" id="MF_03225"/>
    </source>
</evidence>
<evidence type="ECO:0000259" key="5">
    <source>
        <dbReference type="Pfam" id="PF01168"/>
    </source>
</evidence>
<dbReference type="AlphaFoldDB" id="B6JXU0"/>
<reference evidence="6 7" key="1">
    <citation type="journal article" date="2011" name="Science">
        <title>Comparative functional genomics of the fission yeasts.</title>
        <authorList>
            <person name="Rhind N."/>
            <person name="Chen Z."/>
            <person name="Yassour M."/>
            <person name="Thompson D.A."/>
            <person name="Haas B.J."/>
            <person name="Habib N."/>
            <person name="Wapinski I."/>
            <person name="Roy S."/>
            <person name="Lin M.F."/>
            <person name="Heiman D.I."/>
            <person name="Young S.K."/>
            <person name="Furuya K."/>
            <person name="Guo Y."/>
            <person name="Pidoux A."/>
            <person name="Chen H.M."/>
            <person name="Robbertse B."/>
            <person name="Goldberg J.M."/>
            <person name="Aoki K."/>
            <person name="Bayne E.H."/>
            <person name="Berlin A.M."/>
            <person name="Desjardins C.A."/>
            <person name="Dobbs E."/>
            <person name="Dukaj L."/>
            <person name="Fan L."/>
            <person name="FitzGerald M.G."/>
            <person name="French C."/>
            <person name="Gujja S."/>
            <person name="Hansen K."/>
            <person name="Keifenheim D."/>
            <person name="Levin J.Z."/>
            <person name="Mosher R.A."/>
            <person name="Mueller C.A."/>
            <person name="Pfiffner J."/>
            <person name="Priest M."/>
            <person name="Russ C."/>
            <person name="Smialowska A."/>
            <person name="Swoboda P."/>
            <person name="Sykes S.M."/>
            <person name="Vaughn M."/>
            <person name="Vengrova S."/>
            <person name="Yoder R."/>
            <person name="Zeng Q."/>
            <person name="Allshire R."/>
            <person name="Baulcombe D."/>
            <person name="Birren B.W."/>
            <person name="Brown W."/>
            <person name="Ekwall K."/>
            <person name="Kellis M."/>
            <person name="Leatherwood J."/>
            <person name="Levin H."/>
            <person name="Margalit H."/>
            <person name="Martienssen R."/>
            <person name="Nieduszynski C.A."/>
            <person name="Spatafora J.W."/>
            <person name="Friedman N."/>
            <person name="Dalgaard J.Z."/>
            <person name="Baumann P."/>
            <person name="Niki H."/>
            <person name="Regev A."/>
            <person name="Nusbaum C."/>
        </authorList>
    </citation>
    <scope>NUCLEOTIDE SEQUENCE [LARGE SCALE GENOMIC DNA]</scope>
    <source>
        <strain evidence="7">yFS275 / FY16936</strain>
    </source>
</reference>
<evidence type="ECO:0000313" key="7">
    <source>
        <dbReference type="Proteomes" id="UP000001744"/>
    </source>
</evidence>
<feature type="domain" description="Alanine racemase N-terminal" evidence="5">
    <location>
        <begin position="16"/>
        <end position="226"/>
    </location>
</feature>
<dbReference type="eggNOG" id="KOG3157">
    <property type="taxonomic scope" value="Eukaryota"/>
</dbReference>
<dbReference type="HAMAP" id="MF_02087">
    <property type="entry name" value="PLP_homeostasis"/>
    <property type="match status" value="1"/>
</dbReference>
<dbReference type="GO" id="GO:0042816">
    <property type="term" value="P:vitamin B6 metabolic process"/>
    <property type="evidence" value="ECO:0000318"/>
    <property type="project" value="GO_Central"/>
</dbReference>
<dbReference type="RefSeq" id="XP_002172651.1">
    <property type="nucleotide sequence ID" value="XM_002172615.2"/>
</dbReference>
<protein>
    <recommendedName>
        <fullName evidence="2">Pyridoxal phosphate homeostasis protein</fullName>
        <shortName evidence="2">PLP homeostasis protein</shortName>
    </recommendedName>
</protein>
<dbReference type="GO" id="GO:0005737">
    <property type="term" value="C:cytoplasm"/>
    <property type="evidence" value="ECO:0000318"/>
    <property type="project" value="GO_Central"/>
</dbReference>
<dbReference type="FunFam" id="3.20.20.10:FF:000007">
    <property type="entry name" value="Pyridoxal phosphate homeostasis protein"/>
    <property type="match status" value="1"/>
</dbReference>
<dbReference type="JaponicusDB" id="SJAG_05230"/>
<dbReference type="SUPFAM" id="SSF51419">
    <property type="entry name" value="PLP-binding barrel"/>
    <property type="match status" value="1"/>
</dbReference>
<dbReference type="HOGENOM" id="CLU_059988_2_0_1"/>
<dbReference type="PIRSF" id="PIRSF004848">
    <property type="entry name" value="YBL036c_PLPDEIII"/>
    <property type="match status" value="1"/>
</dbReference>
<dbReference type="VEuPathDB" id="FungiDB:SJAG_05230"/>
<dbReference type="Proteomes" id="UP000001744">
    <property type="component" value="Unassembled WGS sequence"/>
</dbReference>
<name>B6JXU0_SCHJY</name>
<evidence type="ECO:0000256" key="1">
    <source>
        <dbReference type="ARBA" id="ARBA00022898"/>
    </source>
</evidence>
<dbReference type="Pfam" id="PF01168">
    <property type="entry name" value="Ala_racemase_N"/>
    <property type="match status" value="1"/>
</dbReference>
<comment type="similarity">
    <text evidence="2 4">Belongs to the pyridoxal phosphate-binding protein YggS/PROSC family.</text>
</comment>
<dbReference type="GeneID" id="7048151"/>
<proteinExistence type="inferred from homology"/>
<dbReference type="NCBIfam" id="TIGR00044">
    <property type="entry name" value="YggS family pyridoxal phosphate-dependent enzyme"/>
    <property type="match status" value="1"/>
</dbReference>
<dbReference type="STRING" id="402676.B6JXU0"/>
<dbReference type="InterPro" id="IPR011078">
    <property type="entry name" value="PyrdxlP_homeostasis"/>
</dbReference>
<sequence length="240" mass="26995">MTTPLQSRLAQVQGHVKAAAQGRDVRLVAVSKFHPVESLMEAYNAGQRHFGENYMQELLAKAQVMPKDVNWHFIGAMQSSKCKKIASIENLWCIETVDTEKKARLINSAREELNKPLRVYVQVNTSGEDNKSGVAPEDALPLCKFIKDSCSHLQLQGIMTIGSFTNSLNEKTNPDFEKLIQLRKQLENDLSCKLEVSMGMSADYELAIQYGSDNVRVGRTIFGERPVENPHQEKRVTESQ</sequence>
<evidence type="ECO:0000256" key="3">
    <source>
        <dbReference type="PIRSR" id="PIRSR004848-1"/>
    </source>
</evidence>
<dbReference type="EMBL" id="KE651168">
    <property type="protein sequence ID" value="EEB06358.1"/>
    <property type="molecule type" value="Genomic_DNA"/>
</dbReference>
<feature type="modified residue" description="N6-(pyridoxal phosphate)lysine" evidence="2 3">
    <location>
        <position position="32"/>
    </location>
</feature>
<accession>B6JXU0</accession>
<dbReference type="PANTHER" id="PTHR10146">
    <property type="entry name" value="PROLINE SYNTHETASE CO-TRANSCRIBED BACTERIAL HOMOLOG PROTEIN"/>
    <property type="match status" value="1"/>
</dbReference>
<dbReference type="OMA" id="PLEWHMI"/>